<evidence type="ECO:0000313" key="2">
    <source>
        <dbReference type="Proteomes" id="UP001597568"/>
    </source>
</evidence>
<name>A0ABW5Y4V2_9BACL</name>
<sequence length="265" mass="30585">MLIGELKRKIPSKLTHSEDFLTSSIFGTLQYLSSPFFIQQILSEAINIQNEPFVLPPLIRKCEYTFWPRLEKSEPDLLLKLTDDDNFIYLVCIEAKYHSGKSSSEDTSVEISERMNHQRDQLAKEVEDLTSDYCLNLLGVNRNSLKSAKLFYLTKDTHFPTDSIETSAKFVNSPSYGLNDFYWLSWSTIYHALAQINLTDSICTYQDQLLITDLKALLVHKNLQCFNGFLKQITFVEKSLYPSNLLLNKFKSVSKSNWRYGDSLT</sequence>
<dbReference type="EMBL" id="JBHUOR010000138">
    <property type="protein sequence ID" value="MFD2870368.1"/>
    <property type="molecule type" value="Genomic_DNA"/>
</dbReference>
<proteinExistence type="predicted"/>
<protein>
    <submittedName>
        <fullName evidence="1">Uncharacterized protein</fullName>
    </submittedName>
</protein>
<comment type="caution">
    <text evidence="1">The sequence shown here is derived from an EMBL/GenBank/DDBJ whole genome shotgun (WGS) entry which is preliminary data.</text>
</comment>
<accession>A0ABW5Y4V2</accession>
<evidence type="ECO:0000313" key="1">
    <source>
        <dbReference type="EMBL" id="MFD2870368.1"/>
    </source>
</evidence>
<dbReference type="RefSeq" id="WP_380149003.1">
    <property type="nucleotide sequence ID" value="NZ_JBHUOR010000138.1"/>
</dbReference>
<reference evidence="2" key="1">
    <citation type="journal article" date="2019" name="Int. J. Syst. Evol. Microbiol.">
        <title>The Global Catalogue of Microorganisms (GCM) 10K type strain sequencing project: providing services to taxonomists for standard genome sequencing and annotation.</title>
        <authorList>
            <consortium name="The Broad Institute Genomics Platform"/>
            <consortium name="The Broad Institute Genome Sequencing Center for Infectious Disease"/>
            <person name="Wu L."/>
            <person name="Ma J."/>
        </authorList>
    </citation>
    <scope>NUCLEOTIDE SEQUENCE [LARGE SCALE GENOMIC DNA]</scope>
    <source>
        <strain evidence="2">KCTC 33522</strain>
    </source>
</reference>
<keyword evidence="2" id="KW-1185">Reference proteome</keyword>
<gene>
    <name evidence="1" type="ORF">ACFSY7_17890</name>
</gene>
<organism evidence="1 2">
    <name type="scientific">Kurthia populi</name>
    <dbReference type="NCBI Taxonomy" id="1562132"/>
    <lineage>
        <taxon>Bacteria</taxon>
        <taxon>Bacillati</taxon>
        <taxon>Bacillota</taxon>
        <taxon>Bacilli</taxon>
        <taxon>Bacillales</taxon>
        <taxon>Caryophanaceae</taxon>
        <taxon>Kurthia</taxon>
    </lineage>
</organism>
<dbReference type="Proteomes" id="UP001597568">
    <property type="component" value="Unassembled WGS sequence"/>
</dbReference>